<dbReference type="PANTHER" id="PTHR43615:SF1">
    <property type="entry name" value="PPDK_N DOMAIN-CONTAINING PROTEIN"/>
    <property type="match status" value="1"/>
</dbReference>
<gene>
    <name evidence="4" type="ORF">H4P12_00695</name>
</gene>
<feature type="domain" description="Pyruvate phosphate dikinase AMP/ATP-binding" evidence="3">
    <location>
        <begin position="55"/>
        <end position="181"/>
    </location>
</feature>
<dbReference type="Gene3D" id="3.50.30.10">
    <property type="entry name" value="Phosphohistidine domain"/>
    <property type="match status" value="1"/>
</dbReference>
<protein>
    <submittedName>
        <fullName evidence="4">Phosphoenolpyruvate synthase</fullName>
    </submittedName>
</protein>
<dbReference type="Pfam" id="PF00391">
    <property type="entry name" value="PEP-utilizers"/>
    <property type="match status" value="1"/>
</dbReference>
<dbReference type="SUPFAM" id="SSF52009">
    <property type="entry name" value="Phosphohistidine domain"/>
    <property type="match status" value="1"/>
</dbReference>
<name>A0A926JBG0_9RHOB</name>
<evidence type="ECO:0000313" key="4">
    <source>
        <dbReference type="EMBL" id="MBC9245259.1"/>
    </source>
</evidence>
<dbReference type="GO" id="GO:0005524">
    <property type="term" value="F:ATP binding"/>
    <property type="evidence" value="ECO:0007669"/>
    <property type="project" value="InterPro"/>
</dbReference>
<keyword evidence="5" id="KW-1185">Reference proteome</keyword>
<evidence type="ECO:0000256" key="1">
    <source>
        <dbReference type="SAM" id="MobiDB-lite"/>
    </source>
</evidence>
<dbReference type="Proteomes" id="UP000608594">
    <property type="component" value="Unassembled WGS sequence"/>
</dbReference>
<dbReference type="EMBL" id="JACOQL010000001">
    <property type="protein sequence ID" value="MBC9245259.1"/>
    <property type="molecule type" value="Genomic_DNA"/>
</dbReference>
<dbReference type="InterPro" id="IPR051549">
    <property type="entry name" value="PEP_Utilizing_Enz"/>
</dbReference>
<dbReference type="Gene3D" id="3.30.1490.20">
    <property type="entry name" value="ATP-grasp fold, A domain"/>
    <property type="match status" value="2"/>
</dbReference>
<dbReference type="PANTHER" id="PTHR43615">
    <property type="entry name" value="PHOSPHOENOLPYRUVATE SYNTHASE-RELATED"/>
    <property type="match status" value="1"/>
</dbReference>
<feature type="domain" description="Pyruvate phosphate dikinase AMP/ATP-binding" evidence="3">
    <location>
        <begin position="203"/>
        <end position="252"/>
    </location>
</feature>
<evidence type="ECO:0000313" key="5">
    <source>
        <dbReference type="Proteomes" id="UP000608594"/>
    </source>
</evidence>
<evidence type="ECO:0000259" key="2">
    <source>
        <dbReference type="Pfam" id="PF00391"/>
    </source>
</evidence>
<dbReference type="InterPro" id="IPR002192">
    <property type="entry name" value="PPDK_AMP/ATP-bd"/>
</dbReference>
<dbReference type="InterPro" id="IPR013815">
    <property type="entry name" value="ATP_grasp_subdomain_1"/>
</dbReference>
<dbReference type="InterPro" id="IPR036637">
    <property type="entry name" value="Phosphohistidine_dom_sf"/>
</dbReference>
<proteinExistence type="predicted"/>
<feature type="compositionally biased region" description="Basic and acidic residues" evidence="1">
    <location>
        <begin position="676"/>
        <end position="691"/>
    </location>
</feature>
<feature type="region of interest" description="Disordered" evidence="1">
    <location>
        <begin position="676"/>
        <end position="719"/>
    </location>
</feature>
<organism evidence="4 5">
    <name type="scientific">Paracoccus amoyensis</name>
    <dbReference type="NCBI Taxonomy" id="2760093"/>
    <lineage>
        <taxon>Bacteria</taxon>
        <taxon>Pseudomonadati</taxon>
        <taxon>Pseudomonadota</taxon>
        <taxon>Alphaproteobacteria</taxon>
        <taxon>Rhodobacterales</taxon>
        <taxon>Paracoccaceae</taxon>
        <taxon>Paracoccus</taxon>
    </lineage>
</organism>
<dbReference type="InterPro" id="IPR008279">
    <property type="entry name" value="PEP-util_enz_mobile_dom"/>
</dbReference>
<dbReference type="Pfam" id="PF01326">
    <property type="entry name" value="PPDK_N"/>
    <property type="match status" value="2"/>
</dbReference>
<dbReference type="GO" id="GO:0016301">
    <property type="term" value="F:kinase activity"/>
    <property type="evidence" value="ECO:0007669"/>
    <property type="project" value="InterPro"/>
</dbReference>
<dbReference type="RefSeq" id="WP_187791678.1">
    <property type="nucleotide sequence ID" value="NZ_JACOQL010000001.1"/>
</dbReference>
<dbReference type="AlphaFoldDB" id="A0A926JBG0"/>
<comment type="caution">
    <text evidence="4">The sequence shown here is derived from an EMBL/GenBank/DDBJ whole genome shotgun (WGS) entry which is preliminary data.</text>
</comment>
<accession>A0A926JBG0</accession>
<sequence>MTQIISQEQATDVAKVGGKAASLARLAAAGFNPPRFFVIPATAFQAGENGPLPSPALASDIAVALASLGNGPFAVRSSAQSEDSAQHSHAGQFDTYLNVAADDVLAAAGQVWSSGFGDRVETYRQITTQETAAAPAIIVQQMLDAIAAGVAFSADPVSGQRGRVVISAIAGLGDKLVSGEEDGEDWLLGAGNTVIDAPDLPTVLTDAQAIQIADLARRIEHTFAAPQDIEWAIDAEGLHILQARPITTELRPKPKPDNALIIFDNSNIVESYPGMVSPLTYSFAVHVYDRVYRAFVALLGLPQSTIAENSVVFGNMLGRVDGRVYYNLVNWYRALALLPGFSLNRAYMETMMGVSEPLPAEITASIGPPPATGTRRVVEYLRLSRVAGGLIWQAIRLPRTKAGFYDRLNAALDSGFDIKAANATQLAAEYRKIESSLLDRWDAPLVNDFLCMIAFGASRNLMQKWLGEDGLRLHNDVMIGQGDIISAEPAQRISRMGRMVRAAGLQDALTVQGIHALQSQPEIQAEFQSYLDKFGDRCTEELKLESIPLGDDPAPLIQAIAASAARGSAPHHIAPAPDWQALFKGRPIRGFLARRIIGWTKARVRDRENLRFERTRIFGLARRVMLALGADFAARGLIDTPRDVFYLTTQEVLGAVEGFGLSPDLSSLVALRKAEDAASAKRPDPPERIEIRGPAIAPNWAPKTPHPEDDSRTRQGTGCSAGIVTATARVIRDPRREHLNRGEILVARHTDPGWIAVFSNASAIVVERGSLLSHSAIVARELGIPCVVGLKDATTWIADGEMLDVDGATGRVRRHDD</sequence>
<reference evidence="4" key="1">
    <citation type="submission" date="2020-08" db="EMBL/GenBank/DDBJ databases">
        <title>Paracoccus amoyensis sp. nov., isolated from the surface seawater at coast of Xiamen, Fujian.</title>
        <authorList>
            <person name="Lyu L."/>
        </authorList>
    </citation>
    <scope>NUCLEOTIDE SEQUENCE</scope>
    <source>
        <strain evidence="4">11-3</strain>
    </source>
</reference>
<evidence type="ECO:0000259" key="3">
    <source>
        <dbReference type="Pfam" id="PF01326"/>
    </source>
</evidence>
<feature type="domain" description="PEP-utilising enzyme mobile" evidence="2">
    <location>
        <begin position="740"/>
        <end position="810"/>
    </location>
</feature>
<dbReference type="SUPFAM" id="SSF56059">
    <property type="entry name" value="Glutathione synthetase ATP-binding domain-like"/>
    <property type="match status" value="1"/>
</dbReference>
<dbReference type="Gene3D" id="3.30.470.20">
    <property type="entry name" value="ATP-grasp fold, B domain"/>
    <property type="match status" value="2"/>
</dbReference>